<dbReference type="PANTHER" id="PTHR37984:SF8">
    <property type="entry name" value="CCHC-TYPE DOMAIN-CONTAINING PROTEIN"/>
    <property type="match status" value="1"/>
</dbReference>
<dbReference type="InterPro" id="IPR043502">
    <property type="entry name" value="DNA/RNA_pol_sf"/>
</dbReference>
<dbReference type="SUPFAM" id="SSF56672">
    <property type="entry name" value="DNA/RNA polymerases"/>
    <property type="match status" value="1"/>
</dbReference>
<gene>
    <name evidence="4" type="primary">LOC116413695</name>
</gene>
<proteinExistence type="predicted"/>
<dbReference type="CDD" id="cd01647">
    <property type="entry name" value="RT_LTR"/>
    <property type="match status" value="1"/>
</dbReference>
<evidence type="ECO:0000313" key="3">
    <source>
        <dbReference type="Proteomes" id="UP001652740"/>
    </source>
</evidence>
<evidence type="ECO:0000256" key="1">
    <source>
        <dbReference type="SAM" id="MobiDB-lite"/>
    </source>
</evidence>
<dbReference type="InterPro" id="IPR041577">
    <property type="entry name" value="RT_RNaseH_2"/>
</dbReference>
<feature type="compositionally biased region" description="Basic residues" evidence="1">
    <location>
        <begin position="210"/>
        <end position="219"/>
    </location>
</feature>
<dbReference type="Gene3D" id="3.30.70.270">
    <property type="match status" value="2"/>
</dbReference>
<feature type="compositionally biased region" description="Gly residues" evidence="1">
    <location>
        <begin position="199"/>
        <end position="209"/>
    </location>
</feature>
<reference evidence="4" key="1">
    <citation type="submission" date="2025-08" db="UniProtKB">
        <authorList>
            <consortium name="RefSeq"/>
        </authorList>
    </citation>
    <scope>IDENTIFICATION</scope>
    <source>
        <tissue evidence="4">Whole larvae</tissue>
    </source>
</reference>
<dbReference type="InterPro" id="IPR043128">
    <property type="entry name" value="Rev_trsase/Diguanyl_cyclase"/>
</dbReference>
<dbReference type="PANTHER" id="PTHR37984">
    <property type="entry name" value="PROTEIN CBG26694"/>
    <property type="match status" value="1"/>
</dbReference>
<sequence length="651" mass="73352">MEHARPPSELRVDGNPAVRAETWRKWWQQFAMFLKASGVNKESKEVQASLLVNLIGAEGYEVYSTFSYSKEENPDDIECLKKKFDTHFGTKVNVTSLRFKFFTRNQVAGETINQYVTALKLLSQGCEFEHLVDGLLRDRIVCGILDNVVRDRLLRAEDLTLAKAVQICEAAEMSREERRQIEEATSSGTHVDAVYGDGAPRGGGAGPSGGRRRQRGRRGGRSEQRLPREQRDTPCRRCGNTYCEGAQRCSAFRSTCFVCNGQADMKCQNILGLNACLQIGAIQRVNTLNIDNYSDLFHGLGKLPGKHKIVVNKSVAPVICPTRRIPLGMRDKLYTELKRMEKLGVVRKVSYPTEWVNAIVIAAKKNGDIRICLDPRDLNRAVQRAHYSLPTVTEVAARLRGATHFSVLDARCGFWMLELDEASADLCTFSTPYGRYQFLRLPYGINCAPEMFHGLMRQYLEDIEGTESFIDDIVVWGSSKQEHDARLEKLLQRAKEIGIRFNKEKCKFNVKEVTYLGHVFDERGMRPDSAKVKAVVDMPIPKDRKGLERFLGMVNYLSKFIPNYSENVVVLRALLKKDVEWVWGPEHTNAVNKLKCLITSAPVLALYSNRLPIVVSVDASAEALGGVVLQAGRPVEFASLHLPIYNVVMRK</sequence>
<feature type="region of interest" description="Disordered" evidence="1">
    <location>
        <begin position="178"/>
        <end position="232"/>
    </location>
</feature>
<keyword evidence="3" id="KW-1185">Reference proteome</keyword>
<name>A0ABM3MH29_GALME</name>
<protein>
    <submittedName>
        <fullName evidence="4">Uncharacterized protein LOC116413695</fullName>
    </submittedName>
</protein>
<dbReference type="Proteomes" id="UP001652740">
    <property type="component" value="Unplaced"/>
</dbReference>
<feature type="compositionally biased region" description="Basic and acidic residues" evidence="1">
    <location>
        <begin position="220"/>
        <end position="232"/>
    </location>
</feature>
<organism evidence="3 4">
    <name type="scientific">Galleria mellonella</name>
    <name type="common">Greater wax moth</name>
    <dbReference type="NCBI Taxonomy" id="7137"/>
    <lineage>
        <taxon>Eukaryota</taxon>
        <taxon>Metazoa</taxon>
        <taxon>Ecdysozoa</taxon>
        <taxon>Arthropoda</taxon>
        <taxon>Hexapoda</taxon>
        <taxon>Insecta</taxon>
        <taxon>Pterygota</taxon>
        <taxon>Neoptera</taxon>
        <taxon>Endopterygota</taxon>
        <taxon>Lepidoptera</taxon>
        <taxon>Glossata</taxon>
        <taxon>Ditrysia</taxon>
        <taxon>Pyraloidea</taxon>
        <taxon>Pyralidae</taxon>
        <taxon>Galleriinae</taxon>
        <taxon>Galleria</taxon>
    </lineage>
</organism>
<dbReference type="GeneID" id="116413695"/>
<dbReference type="PROSITE" id="PS50878">
    <property type="entry name" value="RT_POL"/>
    <property type="match status" value="1"/>
</dbReference>
<dbReference type="Pfam" id="PF17919">
    <property type="entry name" value="RT_RNaseH_2"/>
    <property type="match status" value="1"/>
</dbReference>
<feature type="domain" description="Reverse transcriptase" evidence="2">
    <location>
        <begin position="343"/>
        <end position="520"/>
    </location>
</feature>
<dbReference type="Pfam" id="PF00078">
    <property type="entry name" value="RVT_1"/>
    <property type="match status" value="1"/>
</dbReference>
<dbReference type="RefSeq" id="XP_052750709.1">
    <property type="nucleotide sequence ID" value="XM_052894749.1"/>
</dbReference>
<evidence type="ECO:0000259" key="2">
    <source>
        <dbReference type="PROSITE" id="PS50878"/>
    </source>
</evidence>
<evidence type="ECO:0000313" key="4">
    <source>
        <dbReference type="RefSeq" id="XP_052750709.1"/>
    </source>
</evidence>
<dbReference type="InterPro" id="IPR000477">
    <property type="entry name" value="RT_dom"/>
</dbReference>
<dbReference type="InterPro" id="IPR050951">
    <property type="entry name" value="Retrovirus_Pol_polyprotein"/>
</dbReference>
<dbReference type="Gene3D" id="3.10.10.10">
    <property type="entry name" value="HIV Type 1 Reverse Transcriptase, subunit A, domain 1"/>
    <property type="match status" value="1"/>
</dbReference>
<accession>A0ABM3MH29</accession>